<keyword evidence="1" id="KW-0812">Transmembrane</keyword>
<protein>
    <submittedName>
        <fullName evidence="2">Uncharacterized protein</fullName>
    </submittedName>
</protein>
<dbReference type="EMBL" id="SJPQ01000001">
    <property type="protein sequence ID" value="TWT90053.1"/>
    <property type="molecule type" value="Genomic_DNA"/>
</dbReference>
<keyword evidence="1" id="KW-1133">Transmembrane helix</keyword>
<reference evidence="2 3" key="1">
    <citation type="submission" date="2019-02" db="EMBL/GenBank/DDBJ databases">
        <title>Deep-cultivation of Planctomycetes and their phenomic and genomic characterization uncovers novel biology.</title>
        <authorList>
            <person name="Wiegand S."/>
            <person name="Jogler M."/>
            <person name="Boedeker C."/>
            <person name="Pinto D."/>
            <person name="Vollmers J."/>
            <person name="Rivas-Marin E."/>
            <person name="Kohn T."/>
            <person name="Peeters S.H."/>
            <person name="Heuer A."/>
            <person name="Rast P."/>
            <person name="Oberbeckmann S."/>
            <person name="Bunk B."/>
            <person name="Jeske O."/>
            <person name="Meyerdierks A."/>
            <person name="Storesund J.E."/>
            <person name="Kallscheuer N."/>
            <person name="Luecker S."/>
            <person name="Lage O.M."/>
            <person name="Pohl T."/>
            <person name="Merkel B.J."/>
            <person name="Hornburger P."/>
            <person name="Mueller R.-W."/>
            <person name="Bruemmer F."/>
            <person name="Labrenz M."/>
            <person name="Spormann A.M."/>
            <person name="Op Den Camp H."/>
            <person name="Overmann J."/>
            <person name="Amann R."/>
            <person name="Jetten M.S.M."/>
            <person name="Mascher T."/>
            <person name="Medema M.H."/>
            <person name="Devos D.P."/>
            <person name="Kaster A.-K."/>
            <person name="Ovreas L."/>
            <person name="Rohde M."/>
            <person name="Galperin M.Y."/>
            <person name="Jogler C."/>
        </authorList>
    </citation>
    <scope>NUCLEOTIDE SEQUENCE [LARGE SCALE GENOMIC DNA]</scope>
    <source>
        <strain evidence="2 3">Mal64</strain>
    </source>
</reference>
<keyword evidence="3" id="KW-1185">Reference proteome</keyword>
<organism evidence="2 3">
    <name type="scientific">Pseudobythopirellula maris</name>
    <dbReference type="NCBI Taxonomy" id="2527991"/>
    <lineage>
        <taxon>Bacteria</taxon>
        <taxon>Pseudomonadati</taxon>
        <taxon>Planctomycetota</taxon>
        <taxon>Planctomycetia</taxon>
        <taxon>Pirellulales</taxon>
        <taxon>Lacipirellulaceae</taxon>
        <taxon>Pseudobythopirellula</taxon>
    </lineage>
</organism>
<dbReference type="Proteomes" id="UP000315440">
    <property type="component" value="Unassembled WGS sequence"/>
</dbReference>
<comment type="caution">
    <text evidence="2">The sequence shown here is derived from an EMBL/GenBank/DDBJ whole genome shotgun (WGS) entry which is preliminary data.</text>
</comment>
<keyword evidence="1" id="KW-0472">Membrane</keyword>
<evidence type="ECO:0000256" key="1">
    <source>
        <dbReference type="SAM" id="Phobius"/>
    </source>
</evidence>
<dbReference type="AlphaFoldDB" id="A0A5C5ZUY3"/>
<evidence type="ECO:0000313" key="3">
    <source>
        <dbReference type="Proteomes" id="UP000315440"/>
    </source>
</evidence>
<sequence>MDGARLSLSLDLPKRRRRRLSVRLSTLFWLVLVIALGVGWASDHWRLKHQIASAQGERSGWSVWQVVGPPNTLGFGDKRTAWASNTRDGQAEWLVLEFPRAVVPVAIVVHETHCPGALIKATRVEYPASKASVAKERLLWEGVDPVPASDPGGIARLPVTTHESVQSVKLHLDSVLVPGWNEIDAVALEMSDGGLIWSSSAYASSSYGKNRGLPLMHISGFDVIETY</sequence>
<accession>A0A5C5ZUY3</accession>
<feature type="transmembrane region" description="Helical" evidence="1">
    <location>
        <begin position="20"/>
        <end position="41"/>
    </location>
</feature>
<gene>
    <name evidence="2" type="ORF">Mal64_04360</name>
</gene>
<evidence type="ECO:0000313" key="2">
    <source>
        <dbReference type="EMBL" id="TWT90053.1"/>
    </source>
</evidence>
<name>A0A5C5ZUY3_9BACT</name>
<proteinExistence type="predicted"/>